<feature type="region of interest" description="Disordered" evidence="1">
    <location>
        <begin position="84"/>
        <end position="218"/>
    </location>
</feature>
<evidence type="ECO:0000256" key="1">
    <source>
        <dbReference type="SAM" id="MobiDB-lite"/>
    </source>
</evidence>
<dbReference type="Proteomes" id="UP000799766">
    <property type="component" value="Unassembled WGS sequence"/>
</dbReference>
<evidence type="ECO:0000313" key="3">
    <source>
        <dbReference type="Proteomes" id="UP000799766"/>
    </source>
</evidence>
<organism evidence="2 3">
    <name type="scientific">Lineolata rhizophorae</name>
    <dbReference type="NCBI Taxonomy" id="578093"/>
    <lineage>
        <taxon>Eukaryota</taxon>
        <taxon>Fungi</taxon>
        <taxon>Dikarya</taxon>
        <taxon>Ascomycota</taxon>
        <taxon>Pezizomycotina</taxon>
        <taxon>Dothideomycetes</taxon>
        <taxon>Dothideomycetes incertae sedis</taxon>
        <taxon>Lineolatales</taxon>
        <taxon>Lineolataceae</taxon>
        <taxon>Lineolata</taxon>
    </lineage>
</organism>
<feature type="compositionally biased region" description="Basic and acidic residues" evidence="1">
    <location>
        <begin position="354"/>
        <end position="365"/>
    </location>
</feature>
<dbReference type="EMBL" id="MU001675">
    <property type="protein sequence ID" value="KAF2459455.1"/>
    <property type="molecule type" value="Genomic_DNA"/>
</dbReference>
<feature type="compositionally biased region" description="Polar residues" evidence="1">
    <location>
        <begin position="165"/>
        <end position="177"/>
    </location>
</feature>
<protein>
    <submittedName>
        <fullName evidence="2">Uncharacterized protein</fullName>
    </submittedName>
</protein>
<evidence type="ECO:0000313" key="2">
    <source>
        <dbReference type="EMBL" id="KAF2459455.1"/>
    </source>
</evidence>
<sequence>MYEEEDDDTPAQYLRLTAHLQTRSLAFNTKLRAYLESNAATRDWLREQGMSEQLAQLPPQIQQRMMAQHQARLWFHDWTGAQTGQPMQSPPLRQPHFQPPGFDNGDFHPQTHHQRSATFPTPHVFPGIDFNPQHPPSANPAASPVSDEQRRRMSVPAQPSRRPSVAQQFQMSPQIPETTPTTPTRSGEQTPTPRAAETALEQRSNGEQRSPQRAHNAPWPSFGHFYFPHTDNYRPFEPAPPNDVALFRHEPPSQQSAVLDPMQQAPFQWSPEGEQAWDRSAHFSGMDQTLSPPMDKGQENDAVGDEQATVAANDFSWPSMESMVDFDFDPTAADAFSNVSHSGLPTPDGQAGDRLVDFADIKPDGLDNSAPA</sequence>
<dbReference type="AlphaFoldDB" id="A0A6A6P627"/>
<name>A0A6A6P627_9PEZI</name>
<reference evidence="2" key="1">
    <citation type="journal article" date="2020" name="Stud. Mycol.">
        <title>101 Dothideomycetes genomes: a test case for predicting lifestyles and emergence of pathogens.</title>
        <authorList>
            <person name="Haridas S."/>
            <person name="Albert R."/>
            <person name="Binder M."/>
            <person name="Bloem J."/>
            <person name="Labutti K."/>
            <person name="Salamov A."/>
            <person name="Andreopoulos B."/>
            <person name="Baker S."/>
            <person name="Barry K."/>
            <person name="Bills G."/>
            <person name="Bluhm B."/>
            <person name="Cannon C."/>
            <person name="Castanera R."/>
            <person name="Culley D."/>
            <person name="Daum C."/>
            <person name="Ezra D."/>
            <person name="Gonzalez J."/>
            <person name="Henrissat B."/>
            <person name="Kuo A."/>
            <person name="Liang C."/>
            <person name="Lipzen A."/>
            <person name="Lutzoni F."/>
            <person name="Magnuson J."/>
            <person name="Mondo S."/>
            <person name="Nolan M."/>
            <person name="Ohm R."/>
            <person name="Pangilinan J."/>
            <person name="Park H.-J."/>
            <person name="Ramirez L."/>
            <person name="Alfaro M."/>
            <person name="Sun H."/>
            <person name="Tritt A."/>
            <person name="Yoshinaga Y."/>
            <person name="Zwiers L.-H."/>
            <person name="Turgeon B."/>
            <person name="Goodwin S."/>
            <person name="Spatafora J."/>
            <person name="Crous P."/>
            <person name="Grigoriev I."/>
        </authorList>
    </citation>
    <scope>NUCLEOTIDE SEQUENCE</scope>
    <source>
        <strain evidence="2">ATCC 16933</strain>
    </source>
</reference>
<keyword evidence="3" id="KW-1185">Reference proteome</keyword>
<gene>
    <name evidence="2" type="ORF">BDY21DRAFT_338303</name>
</gene>
<feature type="region of interest" description="Disordered" evidence="1">
    <location>
        <begin position="334"/>
        <end position="372"/>
    </location>
</feature>
<accession>A0A6A6P627</accession>
<proteinExistence type="predicted"/>
<feature type="compositionally biased region" description="Polar residues" evidence="1">
    <location>
        <begin position="201"/>
        <end position="213"/>
    </location>
</feature>
<dbReference type="OrthoDB" id="5397087at2759"/>